<keyword evidence="3 11" id="KW-0285">Flavoprotein</keyword>
<dbReference type="GO" id="GO:0070402">
    <property type="term" value="F:NADPH binding"/>
    <property type="evidence" value="ECO:0007669"/>
    <property type="project" value="UniProtKB-UniRule"/>
</dbReference>
<feature type="domain" description="FMN-dependent dehydrogenase" evidence="12">
    <location>
        <begin position="169"/>
        <end position="326"/>
    </location>
</feature>
<dbReference type="PANTHER" id="PTHR43665">
    <property type="entry name" value="ISOPENTENYL-DIPHOSPHATE DELTA-ISOMERASE"/>
    <property type="match status" value="1"/>
</dbReference>
<feature type="binding site" evidence="11">
    <location>
        <position position="124"/>
    </location>
    <ligand>
        <name>FMN</name>
        <dbReference type="ChEBI" id="CHEBI:58210"/>
    </ligand>
</feature>
<feature type="binding site" evidence="11">
    <location>
        <begin position="8"/>
        <end position="9"/>
    </location>
    <ligand>
        <name>substrate</name>
    </ligand>
</feature>
<dbReference type="SUPFAM" id="SSF51395">
    <property type="entry name" value="FMN-linked oxidoreductases"/>
    <property type="match status" value="1"/>
</dbReference>
<dbReference type="GO" id="GO:0016491">
    <property type="term" value="F:oxidoreductase activity"/>
    <property type="evidence" value="ECO:0007669"/>
    <property type="project" value="InterPro"/>
</dbReference>
<name>A0A9X4H6Q6_9FIRM</name>
<keyword evidence="9 11" id="KW-0413">Isomerase</keyword>
<keyword evidence="6 11" id="KW-0460">Magnesium</keyword>
<sequence length="352" mass="37695">MTKQRQKRKLDHIEYALRLGKPETSSGFEEIRLINDSLPGFSLGDVDTTCVFMGKRLAAPLLINAITGGHPAVANINKSLARVARQTGVAMAVGSQMAGLEDPGLRQTYEVARQENPDGVLLANLSAGAPPEQAAAAVEMISANGLQLYLNVPQELAMREGDRDFNGVIDNIREVTSRLSVPVVVKEVGFGLSRETISALYNAGVRYVDVGGQGGTNFIEIEDMRSGQKSSEGVRNWGIPTAVSLLEGLSLELPILIIASGGLETGVDVAKALALGTGMAGMAKIFLKELTDKSEEGLINKITGIINELRLVMLMSGAKNLAQLVKKPVLVTGSVAEWMIRRGIDIDKYARR</sequence>
<dbReference type="EMBL" id="JAKOAV010000023">
    <property type="protein sequence ID" value="MDF9409068.1"/>
    <property type="molecule type" value="Genomic_DNA"/>
</dbReference>
<dbReference type="RefSeq" id="WP_277444492.1">
    <property type="nucleotide sequence ID" value="NZ_JAKOAV010000023.1"/>
</dbReference>
<keyword evidence="5 11" id="KW-0479">Metal-binding</keyword>
<dbReference type="EC" id="5.3.3.2" evidence="11"/>
<keyword evidence="8 11" id="KW-0414">Isoprene biosynthesis</keyword>
<dbReference type="CDD" id="cd02811">
    <property type="entry name" value="IDI-2_FMN"/>
    <property type="match status" value="1"/>
</dbReference>
<feature type="binding site" evidence="11">
    <location>
        <begin position="283"/>
        <end position="284"/>
    </location>
    <ligand>
        <name>FMN</name>
        <dbReference type="ChEBI" id="CHEBI:58210"/>
    </ligand>
</feature>
<dbReference type="GO" id="GO:0010181">
    <property type="term" value="F:FMN binding"/>
    <property type="evidence" value="ECO:0007669"/>
    <property type="project" value="UniProtKB-UniRule"/>
</dbReference>
<dbReference type="GO" id="GO:0000287">
    <property type="term" value="F:magnesium ion binding"/>
    <property type="evidence" value="ECO:0007669"/>
    <property type="project" value="UniProtKB-UniRule"/>
</dbReference>
<feature type="binding site" evidence="11">
    <location>
        <begin position="65"/>
        <end position="67"/>
    </location>
    <ligand>
        <name>FMN</name>
        <dbReference type="ChEBI" id="CHEBI:58210"/>
    </ligand>
</feature>
<evidence type="ECO:0000256" key="11">
    <source>
        <dbReference type="HAMAP-Rule" id="MF_00354"/>
    </source>
</evidence>
<feature type="binding site" evidence="11">
    <location>
        <position position="186"/>
    </location>
    <ligand>
        <name>FMN</name>
        <dbReference type="ChEBI" id="CHEBI:58210"/>
    </ligand>
</feature>
<evidence type="ECO:0000256" key="10">
    <source>
        <dbReference type="ARBA" id="ARBA00025810"/>
    </source>
</evidence>
<keyword evidence="4 11" id="KW-0288">FMN</keyword>
<comment type="cofactor">
    <cofactor evidence="1 11">
        <name>FMN</name>
        <dbReference type="ChEBI" id="CHEBI:58210"/>
    </cofactor>
</comment>
<reference evidence="13" key="1">
    <citation type="submission" date="2022-02" db="EMBL/GenBank/DDBJ databases">
        <authorList>
            <person name="Leng L."/>
        </authorList>
    </citation>
    <scope>NUCLEOTIDE SEQUENCE</scope>
    <source>
        <strain evidence="13">JI</strain>
    </source>
</reference>
<dbReference type="GO" id="GO:0004452">
    <property type="term" value="F:isopentenyl-diphosphate delta-isomerase activity"/>
    <property type="evidence" value="ECO:0007669"/>
    <property type="project" value="UniProtKB-UniRule"/>
</dbReference>
<dbReference type="InterPro" id="IPR013785">
    <property type="entry name" value="Aldolase_TIM"/>
</dbReference>
<comment type="subcellular location">
    <subcellularLocation>
        <location evidence="11">Cytoplasm</location>
    </subcellularLocation>
</comment>
<dbReference type="InterPro" id="IPR000262">
    <property type="entry name" value="FMN-dep_DH"/>
</dbReference>
<feature type="binding site" evidence="11">
    <location>
        <position position="155"/>
    </location>
    <ligand>
        <name>Mg(2+)</name>
        <dbReference type="ChEBI" id="CHEBI:18420"/>
    </ligand>
</feature>
<evidence type="ECO:0000256" key="7">
    <source>
        <dbReference type="ARBA" id="ARBA00022857"/>
    </source>
</evidence>
<comment type="caution">
    <text evidence="11">Lacks conserved residue(s) required for the propagation of feature annotation.</text>
</comment>
<organism evidence="13 14">
    <name type="scientific">Pelotomaculum isophthalicicum JI</name>
    <dbReference type="NCBI Taxonomy" id="947010"/>
    <lineage>
        <taxon>Bacteria</taxon>
        <taxon>Bacillati</taxon>
        <taxon>Bacillota</taxon>
        <taxon>Clostridia</taxon>
        <taxon>Eubacteriales</taxon>
        <taxon>Desulfotomaculaceae</taxon>
        <taxon>Pelotomaculum</taxon>
    </lineage>
</organism>
<evidence type="ECO:0000256" key="9">
    <source>
        <dbReference type="ARBA" id="ARBA00023235"/>
    </source>
</evidence>
<keyword evidence="14" id="KW-1185">Reference proteome</keyword>
<evidence type="ECO:0000256" key="4">
    <source>
        <dbReference type="ARBA" id="ARBA00022643"/>
    </source>
</evidence>
<accession>A0A9X4H6Q6</accession>
<comment type="cofactor">
    <cofactor evidence="11">
        <name>NADPH</name>
        <dbReference type="ChEBI" id="CHEBI:57783"/>
    </cofactor>
</comment>
<comment type="catalytic activity">
    <reaction evidence="11">
        <text>isopentenyl diphosphate = dimethylallyl diphosphate</text>
        <dbReference type="Rhea" id="RHEA:23284"/>
        <dbReference type="ChEBI" id="CHEBI:57623"/>
        <dbReference type="ChEBI" id="CHEBI:128769"/>
        <dbReference type="EC" id="5.3.3.2"/>
    </reaction>
</comment>
<evidence type="ECO:0000259" key="12">
    <source>
        <dbReference type="Pfam" id="PF01070"/>
    </source>
</evidence>
<feature type="binding site" evidence="11">
    <location>
        <position position="95"/>
    </location>
    <ligand>
        <name>FMN</name>
        <dbReference type="ChEBI" id="CHEBI:58210"/>
    </ligand>
</feature>
<keyword evidence="7 11" id="KW-0521">NADP</keyword>
<dbReference type="HAMAP" id="MF_00354">
    <property type="entry name" value="Idi_2"/>
    <property type="match status" value="1"/>
</dbReference>
<evidence type="ECO:0000313" key="14">
    <source>
        <dbReference type="Proteomes" id="UP001154312"/>
    </source>
</evidence>
<evidence type="ECO:0000256" key="3">
    <source>
        <dbReference type="ARBA" id="ARBA00022630"/>
    </source>
</evidence>
<dbReference type="Gene3D" id="3.20.20.70">
    <property type="entry name" value="Aldolase class I"/>
    <property type="match status" value="1"/>
</dbReference>
<comment type="cofactor">
    <cofactor evidence="11">
        <name>Mg(2+)</name>
        <dbReference type="ChEBI" id="CHEBI:18420"/>
    </cofactor>
</comment>
<dbReference type="AlphaFoldDB" id="A0A9X4H6Q6"/>
<comment type="caution">
    <text evidence="13">The sequence shown here is derived from an EMBL/GenBank/DDBJ whole genome shotgun (WGS) entry which is preliminary data.</text>
</comment>
<dbReference type="InterPro" id="IPR011179">
    <property type="entry name" value="IPdP_isomerase"/>
</dbReference>
<comment type="subunit">
    <text evidence="10 11">Homooctamer. Dimer of tetramers.</text>
</comment>
<evidence type="ECO:0000256" key="6">
    <source>
        <dbReference type="ARBA" id="ARBA00022842"/>
    </source>
</evidence>
<dbReference type="NCBIfam" id="TIGR02151">
    <property type="entry name" value="IPP_isom_2"/>
    <property type="match status" value="1"/>
</dbReference>
<dbReference type="Pfam" id="PF01070">
    <property type="entry name" value="FMN_dh"/>
    <property type="match status" value="1"/>
</dbReference>
<gene>
    <name evidence="11 13" type="primary">fni</name>
    <name evidence="13" type="ORF">L7E55_11970</name>
</gene>
<comment type="function">
    <text evidence="11">Involved in the biosynthesis of isoprenoids. Catalyzes the 1,3-allylic rearrangement of the homoallylic substrate isopentenyl (IPP) to its allylic isomer, dimethylallyl diphosphate (DMAPP).</text>
</comment>
<evidence type="ECO:0000313" key="13">
    <source>
        <dbReference type="EMBL" id="MDF9409068.1"/>
    </source>
</evidence>
<comment type="similarity">
    <text evidence="11">Belongs to the IPP isomerase type 2 family.</text>
</comment>
<dbReference type="GO" id="GO:0008299">
    <property type="term" value="P:isoprenoid biosynthetic process"/>
    <property type="evidence" value="ECO:0007669"/>
    <property type="project" value="UniProtKB-UniRule"/>
</dbReference>
<dbReference type="PIRSF" id="PIRSF003314">
    <property type="entry name" value="IPP_isomerase"/>
    <property type="match status" value="1"/>
</dbReference>
<proteinExistence type="inferred from homology"/>
<protein>
    <recommendedName>
        <fullName evidence="11">Isopentenyl-diphosphate delta-isomerase</fullName>
        <shortName evidence="11">IPP isomerase</shortName>
        <ecNumber evidence="11">5.3.3.2</ecNumber>
    </recommendedName>
    <alternativeName>
        <fullName evidence="11">Isopentenyl diphosphate:dimethylallyl diphosphate isomerase</fullName>
    </alternativeName>
    <alternativeName>
        <fullName evidence="11">Isopentenyl pyrophosphate isomerase</fullName>
    </alternativeName>
    <alternativeName>
        <fullName evidence="11">Type 2 isopentenyl diphosphate isomerase</fullName>
        <shortName evidence="11">IDI-2</shortName>
    </alternativeName>
</protein>
<dbReference type="GO" id="GO:0005737">
    <property type="term" value="C:cytoplasm"/>
    <property type="evidence" value="ECO:0007669"/>
    <property type="project" value="UniProtKB-SubCell"/>
</dbReference>
<evidence type="ECO:0000256" key="1">
    <source>
        <dbReference type="ARBA" id="ARBA00001917"/>
    </source>
</evidence>
<feature type="binding site" evidence="11">
    <location>
        <position position="216"/>
    </location>
    <ligand>
        <name>FMN</name>
        <dbReference type="ChEBI" id="CHEBI:58210"/>
    </ligand>
</feature>
<evidence type="ECO:0000256" key="8">
    <source>
        <dbReference type="ARBA" id="ARBA00023229"/>
    </source>
</evidence>
<evidence type="ECO:0000256" key="5">
    <source>
        <dbReference type="ARBA" id="ARBA00022723"/>
    </source>
</evidence>
<keyword evidence="2 11" id="KW-0963">Cytoplasm</keyword>
<dbReference type="PANTHER" id="PTHR43665:SF1">
    <property type="entry name" value="ISOPENTENYL-DIPHOSPHATE DELTA-ISOMERASE"/>
    <property type="match status" value="1"/>
</dbReference>
<feature type="binding site" evidence="11">
    <location>
        <position position="154"/>
    </location>
    <ligand>
        <name>substrate</name>
    </ligand>
</feature>
<dbReference type="Proteomes" id="UP001154312">
    <property type="component" value="Unassembled WGS sequence"/>
</dbReference>
<evidence type="ECO:0000256" key="2">
    <source>
        <dbReference type="ARBA" id="ARBA00022490"/>
    </source>
</evidence>